<evidence type="ECO:0000256" key="2">
    <source>
        <dbReference type="SAM" id="Phobius"/>
    </source>
</evidence>
<dbReference type="RefSeq" id="WP_211532238.1">
    <property type="nucleotide sequence ID" value="NZ_CP058560.1"/>
</dbReference>
<dbReference type="GeneID" id="64820230"/>
<keyword evidence="2" id="KW-0472">Membrane</keyword>
<keyword evidence="2" id="KW-0812">Transmembrane</keyword>
<feature type="transmembrane region" description="Helical" evidence="2">
    <location>
        <begin position="68"/>
        <end position="92"/>
    </location>
</feature>
<proteinExistence type="predicted"/>
<feature type="transmembrane region" description="Helical" evidence="2">
    <location>
        <begin position="43"/>
        <end position="62"/>
    </location>
</feature>
<organism evidence="3 4">
    <name type="scientific">Methanobacterium alkalithermotolerans</name>
    <dbReference type="NCBI Taxonomy" id="2731220"/>
    <lineage>
        <taxon>Archaea</taxon>
        <taxon>Methanobacteriati</taxon>
        <taxon>Methanobacteriota</taxon>
        <taxon>Methanomada group</taxon>
        <taxon>Methanobacteria</taxon>
        <taxon>Methanobacteriales</taxon>
        <taxon>Methanobacteriaceae</taxon>
        <taxon>Methanobacterium</taxon>
    </lineage>
</organism>
<evidence type="ECO:0000256" key="1">
    <source>
        <dbReference type="SAM" id="Coils"/>
    </source>
</evidence>
<accession>A0A8T8KD41</accession>
<protein>
    <submittedName>
        <fullName evidence="3">Uncharacterized protein</fullName>
    </submittedName>
</protein>
<dbReference type="KEGG" id="meme:HYG87_05655"/>
<gene>
    <name evidence="3" type="ORF">HYG87_05655</name>
</gene>
<keyword evidence="1" id="KW-0175">Coiled coil</keyword>
<reference evidence="3" key="1">
    <citation type="submission" date="2020-07" db="EMBL/GenBank/DDBJ databases">
        <title>Methanobacterium. sp. MethCan genome.</title>
        <authorList>
            <person name="Postec A."/>
            <person name="Quemeneur M."/>
        </authorList>
    </citation>
    <scope>NUCLEOTIDE SEQUENCE</scope>
    <source>
        <strain evidence="3">MethCAN</strain>
    </source>
</reference>
<keyword evidence="2" id="KW-1133">Transmembrane helix</keyword>
<name>A0A8T8KD41_9EURY</name>
<feature type="transmembrane region" description="Helical" evidence="2">
    <location>
        <begin position="134"/>
        <end position="152"/>
    </location>
</feature>
<evidence type="ECO:0000313" key="4">
    <source>
        <dbReference type="Proteomes" id="UP000681041"/>
    </source>
</evidence>
<feature type="transmembrane region" description="Helical" evidence="2">
    <location>
        <begin position="104"/>
        <end position="122"/>
    </location>
</feature>
<feature type="coiled-coil region" evidence="1">
    <location>
        <begin position="5"/>
        <end position="36"/>
    </location>
</feature>
<dbReference type="EMBL" id="CP058560">
    <property type="protein sequence ID" value="QUH23281.1"/>
    <property type="molecule type" value="Genomic_DNA"/>
</dbReference>
<sequence>MSSLLKKLSNIVNKIKKDLKNNKKRSKNLFHDMEQKLEKESRFRLLFAALIVILVIINPLLIPLIAGLGFIGSIISSIIGSLTFLSALEPLYSGILTRLVKKPISFFIIGLFSLIIGLESIYSSFNMGLTLENSLSGLLKLGVASLFFHYFLKYNNAPDLKTKKS</sequence>
<dbReference type="AlphaFoldDB" id="A0A8T8KD41"/>
<evidence type="ECO:0000313" key="3">
    <source>
        <dbReference type="EMBL" id="QUH23281.1"/>
    </source>
</evidence>
<dbReference type="Proteomes" id="UP000681041">
    <property type="component" value="Chromosome"/>
</dbReference>
<keyword evidence="4" id="KW-1185">Reference proteome</keyword>